<name>A0A9W8GGV3_9FUNG</name>
<evidence type="ECO:0000313" key="3">
    <source>
        <dbReference type="EMBL" id="KAJ2682880.1"/>
    </source>
</evidence>
<dbReference type="PANTHER" id="PTHR12307">
    <property type="entry name" value="PROTEIN PHOSPHATASE 1 REGULATORY SUBUNIT"/>
    <property type="match status" value="1"/>
</dbReference>
<dbReference type="PROSITE" id="PS51159">
    <property type="entry name" value="CBM21"/>
    <property type="match status" value="1"/>
</dbReference>
<dbReference type="AlphaFoldDB" id="A0A9W8GGV3"/>
<dbReference type="PANTHER" id="PTHR12307:SF36">
    <property type="entry name" value="GLYCOGEN-BINDING SUBUNIT 76A"/>
    <property type="match status" value="1"/>
</dbReference>
<organism evidence="3 4">
    <name type="scientific">Coemansia spiralis</name>
    <dbReference type="NCBI Taxonomy" id="417178"/>
    <lineage>
        <taxon>Eukaryota</taxon>
        <taxon>Fungi</taxon>
        <taxon>Fungi incertae sedis</taxon>
        <taxon>Zoopagomycota</taxon>
        <taxon>Kickxellomycotina</taxon>
        <taxon>Kickxellomycetes</taxon>
        <taxon>Kickxellales</taxon>
        <taxon>Kickxellaceae</taxon>
        <taxon>Coemansia</taxon>
    </lineage>
</organism>
<evidence type="ECO:0000259" key="2">
    <source>
        <dbReference type="PROSITE" id="PS51159"/>
    </source>
</evidence>
<dbReference type="InterPro" id="IPR050782">
    <property type="entry name" value="PP1_regulatory_subunit_3"/>
</dbReference>
<sequence length="335" mass="35920">MTMCSRPLTLVLQSPAPKLHARSAPQATPHSATGRPIKPCIKKQYSTAQLIPVPRFVHFDTQLEHTRMFYKSDSPQCAACDPAPASQIHDAASQATYDAPPQAPLGLVPVRRPTPSFVAYEVAPVVLESVELSGLALTGCIKVHNLAYEKAVSVRLTRDGWRTSEDVSATYLRSLIGADGRRPGVDRFAFTIPCASIAVPTTISMCVCYRVSGQEHWDNNKGANYSFILTPTSVANAAAHTKTIAPAAKVRSSLHSPTRGFEAPASTAGSALPLPLPSVSSADTRRYMRYSEARFSAATPIQPSPVRTPSPTMRTGSPLAVAHVWTPCPAALLHC</sequence>
<feature type="region of interest" description="Disordered" evidence="1">
    <location>
        <begin position="15"/>
        <end position="37"/>
    </location>
</feature>
<dbReference type="EMBL" id="JANBTX010000352">
    <property type="protein sequence ID" value="KAJ2682880.1"/>
    <property type="molecule type" value="Genomic_DNA"/>
</dbReference>
<evidence type="ECO:0000256" key="1">
    <source>
        <dbReference type="SAM" id="MobiDB-lite"/>
    </source>
</evidence>
<dbReference type="Gene3D" id="2.60.40.2440">
    <property type="entry name" value="Carbohydrate binding type-21 domain"/>
    <property type="match status" value="1"/>
</dbReference>
<dbReference type="Proteomes" id="UP001151516">
    <property type="component" value="Unassembled WGS sequence"/>
</dbReference>
<comment type="caution">
    <text evidence="3">The sequence shown here is derived from an EMBL/GenBank/DDBJ whole genome shotgun (WGS) entry which is preliminary data.</text>
</comment>
<dbReference type="OrthoDB" id="1881at2759"/>
<dbReference type="Pfam" id="PF03370">
    <property type="entry name" value="CBM_21"/>
    <property type="match status" value="1"/>
</dbReference>
<keyword evidence="4" id="KW-1185">Reference proteome</keyword>
<evidence type="ECO:0000313" key="4">
    <source>
        <dbReference type="Proteomes" id="UP001151516"/>
    </source>
</evidence>
<reference evidence="3" key="1">
    <citation type="submission" date="2022-07" db="EMBL/GenBank/DDBJ databases">
        <title>Phylogenomic reconstructions and comparative analyses of Kickxellomycotina fungi.</title>
        <authorList>
            <person name="Reynolds N.K."/>
            <person name="Stajich J.E."/>
            <person name="Barry K."/>
            <person name="Grigoriev I.V."/>
            <person name="Crous P."/>
            <person name="Smith M.E."/>
        </authorList>
    </citation>
    <scope>NUCLEOTIDE SEQUENCE</scope>
    <source>
        <strain evidence="3">CBS 109367</strain>
    </source>
</reference>
<protein>
    <recommendedName>
        <fullName evidence="2">CBM21 domain-containing protein</fullName>
    </recommendedName>
</protein>
<accession>A0A9W8GGV3</accession>
<dbReference type="GO" id="GO:0008157">
    <property type="term" value="F:protein phosphatase 1 binding"/>
    <property type="evidence" value="ECO:0007669"/>
    <property type="project" value="TreeGrafter"/>
</dbReference>
<dbReference type="InterPro" id="IPR005036">
    <property type="entry name" value="CBM21_dom"/>
</dbReference>
<proteinExistence type="predicted"/>
<dbReference type="InterPro" id="IPR038175">
    <property type="entry name" value="CBM21_dom_sf"/>
</dbReference>
<gene>
    <name evidence="3" type="ORF">IWW39_005796</name>
</gene>
<feature type="domain" description="CBM21" evidence="2">
    <location>
        <begin position="117"/>
        <end position="228"/>
    </location>
</feature>
<dbReference type="GO" id="GO:0000164">
    <property type="term" value="C:protein phosphatase type 1 complex"/>
    <property type="evidence" value="ECO:0007669"/>
    <property type="project" value="TreeGrafter"/>
</dbReference>